<feature type="region of interest" description="Disordered" evidence="1">
    <location>
        <begin position="1"/>
        <end position="22"/>
    </location>
</feature>
<dbReference type="AlphaFoldDB" id="A0A8H9I1U6"/>
<evidence type="ECO:0000256" key="1">
    <source>
        <dbReference type="SAM" id="MobiDB-lite"/>
    </source>
</evidence>
<evidence type="ECO:0000313" key="3">
    <source>
        <dbReference type="Proteomes" id="UP000623776"/>
    </source>
</evidence>
<name>A0A8H9I1U6_9GAMM</name>
<protein>
    <submittedName>
        <fullName evidence="2">Uncharacterized protein</fullName>
    </submittedName>
</protein>
<accession>A0A8H9I1U6</accession>
<reference evidence="3" key="1">
    <citation type="journal article" date="2019" name="Int. J. Syst. Evol. Microbiol.">
        <title>The Global Catalogue of Microorganisms (GCM) 10K type strain sequencing project: providing services to taxonomists for standard genome sequencing and annotation.</title>
        <authorList>
            <consortium name="The Broad Institute Genomics Platform"/>
            <consortium name="The Broad Institute Genome Sequencing Center for Infectious Disease"/>
            <person name="Wu L."/>
            <person name="Ma J."/>
        </authorList>
    </citation>
    <scope>NUCLEOTIDE SEQUENCE [LARGE SCALE GENOMIC DNA]</scope>
    <source>
        <strain evidence="3">KCTC 22154</strain>
    </source>
</reference>
<dbReference type="EMBL" id="BMXN01000007">
    <property type="protein sequence ID" value="GGW25057.1"/>
    <property type="molecule type" value="Genomic_DNA"/>
</dbReference>
<evidence type="ECO:0000313" key="2">
    <source>
        <dbReference type="EMBL" id="GGW25057.1"/>
    </source>
</evidence>
<feature type="compositionally biased region" description="Polar residues" evidence="1">
    <location>
        <begin position="8"/>
        <end position="20"/>
    </location>
</feature>
<keyword evidence="3" id="KW-1185">Reference proteome</keyword>
<dbReference type="Proteomes" id="UP000623776">
    <property type="component" value="Unassembled WGS sequence"/>
</dbReference>
<sequence length="147" mass="16212">MEPAVSPVTPSATRASTSPVTDWVPPLLASPEEEAAYYVSRLADRSFVSQYGGPDNPRPWYIAAERLGEIGAPAVPLLLARLNTQDAYELMLVLYALHLATQDPLITFKTRGESVQLPGVLDERMNADNRRLVEEWQQRHAAALDLG</sequence>
<organism evidence="2 3">
    <name type="scientific">Vreelandella hamiltonii</name>
    <dbReference type="NCBI Taxonomy" id="502829"/>
    <lineage>
        <taxon>Bacteria</taxon>
        <taxon>Pseudomonadati</taxon>
        <taxon>Pseudomonadota</taxon>
        <taxon>Gammaproteobacteria</taxon>
        <taxon>Oceanospirillales</taxon>
        <taxon>Halomonadaceae</taxon>
        <taxon>Vreelandella</taxon>
    </lineage>
</organism>
<gene>
    <name evidence="2" type="ORF">GCM10007157_16100</name>
</gene>
<proteinExistence type="predicted"/>
<comment type="caution">
    <text evidence="2">The sequence shown here is derived from an EMBL/GenBank/DDBJ whole genome shotgun (WGS) entry which is preliminary data.</text>
</comment>